<evidence type="ECO:0000313" key="8">
    <source>
        <dbReference type="EMBL" id="CAD7423403.1"/>
    </source>
</evidence>
<keyword evidence="3" id="KW-0963">Cytoplasm</keyword>
<dbReference type="InterPro" id="IPR041795">
    <property type="entry name" value="MyoXV_FERM_C"/>
</dbReference>
<dbReference type="InterPro" id="IPR019748">
    <property type="entry name" value="FERM_central"/>
</dbReference>
<evidence type="ECO:0008006" key="9">
    <source>
        <dbReference type="Google" id="ProtNLM"/>
    </source>
</evidence>
<dbReference type="GO" id="GO:0009887">
    <property type="term" value="P:animal organ morphogenesis"/>
    <property type="evidence" value="ECO:0007669"/>
    <property type="project" value="UniProtKB-ARBA"/>
</dbReference>
<evidence type="ECO:0000256" key="1">
    <source>
        <dbReference type="ARBA" id="ARBA00004496"/>
    </source>
</evidence>
<dbReference type="CDD" id="cd13201">
    <property type="entry name" value="FERM_C_MyoXV"/>
    <property type="match status" value="1"/>
</dbReference>
<keyword evidence="4" id="KW-0677">Repeat</keyword>
<gene>
    <name evidence="8" type="ORF">TMSB3V08_LOCUS392</name>
</gene>
<dbReference type="PANTHER" id="PTHR22692:SF26">
    <property type="entry name" value="SH3 DOMAIN-CONTAINING PROTEIN"/>
    <property type="match status" value="1"/>
</dbReference>
<dbReference type="PROSITE" id="PS50057">
    <property type="entry name" value="FERM_3"/>
    <property type="match status" value="1"/>
</dbReference>
<protein>
    <recommendedName>
        <fullName evidence="9">Unconventional myosin-XV</fullName>
    </recommendedName>
</protein>
<dbReference type="AlphaFoldDB" id="A0A7R9HI65"/>
<dbReference type="PANTHER" id="PTHR22692">
    <property type="entry name" value="MYOSIN VII, XV"/>
    <property type="match status" value="1"/>
</dbReference>
<dbReference type="InterPro" id="IPR038185">
    <property type="entry name" value="MyTH4_dom_sf"/>
</dbReference>
<feature type="domain" description="MyTH4" evidence="7">
    <location>
        <begin position="232"/>
        <end position="387"/>
    </location>
</feature>
<dbReference type="SMART" id="SM00295">
    <property type="entry name" value="B41"/>
    <property type="match status" value="1"/>
</dbReference>
<evidence type="ECO:0000256" key="3">
    <source>
        <dbReference type="ARBA" id="ARBA00022490"/>
    </source>
</evidence>
<sequence>MRTYIDRPEYDSDPVQQHFTEWEEMLLQQKPAVPRVSVPESFQQGAVTKSTPQLDNWTGGRVQLPPLTHSLPPILQPHTGVAGGAESPGQHDGKHSLLQFAMLHFRQSPEKACLSMRSAACDVMCACDINRPSALLKAKLKRREFYPSKGSFGVVEMFGTVGSLRMGKPKRDVATGSFFRNLHRFEMLKAADGSISGSLKVIESKGKKNKDKKKGNKENDWTWKEQVSLVKFSPLPIEQSLLRLESNELNDLSIECFLAVMRYMGDIPMVAEVTEVKCVYTILMHCHKHESLRDEVYCQLMKQTTNNKSTKPDSCQRGWRLFSIVAAYFVCSDILKPYLFKYLETAAYDKRRAYHGTATVCLQNLRKTFKYGGRKNVPSVEEITAISAGRNSKRQIYRLPGGTERVINTKSTTVVQDVIEEMCTVINVQSGHEMEEFSLYCIVEGDTFTMPLAREEYILDVTTELHKNQQVFYLIFCRSVWHFPLRLDSPLYIEVVFNQIAPDYLEGLLLVMPGEQLEQDAIYDIAKIAALLHRAADMTHLPTMKETKFLLPKPALTVRDVKPAQWVNMVQSNWHDVETLQTIQAKAQVLDILCKWPLFGSSFFAVKRVSDPKERSDHILALNRHGVHFIDLVTHETLIHYTFSEVISTRKVKSEDGTLFLDMKCGNLMQQRITRLQTDQAHEISRLIRQYITMEQRLRS</sequence>
<accession>A0A7R9HI65</accession>
<dbReference type="Pfam" id="PF02174">
    <property type="entry name" value="IRS"/>
    <property type="match status" value="1"/>
</dbReference>
<evidence type="ECO:0000259" key="7">
    <source>
        <dbReference type="PROSITE" id="PS51016"/>
    </source>
</evidence>
<keyword evidence="5" id="KW-0009">Actin-binding</keyword>
<dbReference type="InterPro" id="IPR002404">
    <property type="entry name" value="IRS_PTB"/>
</dbReference>
<name>A0A7R9HI65_9NEOP</name>
<dbReference type="GO" id="GO:0030182">
    <property type="term" value="P:neuron differentiation"/>
    <property type="evidence" value="ECO:0007669"/>
    <property type="project" value="UniProtKB-ARBA"/>
</dbReference>
<dbReference type="PROSITE" id="PS51016">
    <property type="entry name" value="MYTH4"/>
    <property type="match status" value="1"/>
</dbReference>
<dbReference type="InterPro" id="IPR051567">
    <property type="entry name" value="Unconventional_Myosin_ATPase"/>
</dbReference>
<dbReference type="SMART" id="SM00139">
    <property type="entry name" value="MyTH4"/>
    <property type="match status" value="1"/>
</dbReference>
<reference evidence="8" key="1">
    <citation type="submission" date="2020-11" db="EMBL/GenBank/DDBJ databases">
        <authorList>
            <person name="Tran Van P."/>
        </authorList>
    </citation>
    <scope>NUCLEOTIDE SEQUENCE</scope>
</reference>
<dbReference type="Pfam" id="PF00784">
    <property type="entry name" value="MyTH4"/>
    <property type="match status" value="1"/>
</dbReference>
<feature type="domain" description="FERM" evidence="6">
    <location>
        <begin position="392"/>
        <end position="699"/>
    </location>
</feature>
<comment type="subcellular location">
    <subcellularLocation>
        <location evidence="1">Cytoplasm</location>
    </subcellularLocation>
</comment>
<evidence type="ECO:0000256" key="2">
    <source>
        <dbReference type="ARBA" id="ARBA00008314"/>
    </source>
</evidence>
<dbReference type="InterPro" id="IPR000857">
    <property type="entry name" value="MyTH4_dom"/>
</dbReference>
<comment type="similarity">
    <text evidence="2">Belongs to the TRAFAC class myosin-kinesin ATPase superfamily. Myosin family.</text>
</comment>
<proteinExistence type="inferred from homology"/>
<dbReference type="GO" id="GO:0003779">
    <property type="term" value="F:actin binding"/>
    <property type="evidence" value="ECO:0007669"/>
    <property type="project" value="UniProtKB-KW"/>
</dbReference>
<dbReference type="GO" id="GO:0005856">
    <property type="term" value="C:cytoskeleton"/>
    <property type="evidence" value="ECO:0007669"/>
    <property type="project" value="InterPro"/>
</dbReference>
<dbReference type="CDD" id="cd14473">
    <property type="entry name" value="FERM_B-lobe"/>
    <property type="match status" value="1"/>
</dbReference>
<organism evidence="8">
    <name type="scientific">Timema monikensis</name>
    <dbReference type="NCBI Taxonomy" id="170555"/>
    <lineage>
        <taxon>Eukaryota</taxon>
        <taxon>Metazoa</taxon>
        <taxon>Ecdysozoa</taxon>
        <taxon>Arthropoda</taxon>
        <taxon>Hexapoda</taxon>
        <taxon>Insecta</taxon>
        <taxon>Pterygota</taxon>
        <taxon>Neoptera</taxon>
        <taxon>Polyneoptera</taxon>
        <taxon>Phasmatodea</taxon>
        <taxon>Timematodea</taxon>
        <taxon>Timematoidea</taxon>
        <taxon>Timematidae</taxon>
        <taxon>Timema</taxon>
    </lineage>
</organism>
<dbReference type="GO" id="GO:0071944">
    <property type="term" value="C:cell periphery"/>
    <property type="evidence" value="ECO:0007669"/>
    <property type="project" value="UniProtKB-ARBA"/>
</dbReference>
<evidence type="ECO:0000256" key="5">
    <source>
        <dbReference type="ARBA" id="ARBA00023203"/>
    </source>
</evidence>
<dbReference type="InterPro" id="IPR011993">
    <property type="entry name" value="PH-like_dom_sf"/>
</dbReference>
<dbReference type="SUPFAM" id="SSF50729">
    <property type="entry name" value="PH domain-like"/>
    <property type="match status" value="1"/>
</dbReference>
<evidence type="ECO:0000256" key="4">
    <source>
        <dbReference type="ARBA" id="ARBA00022737"/>
    </source>
</evidence>
<dbReference type="EMBL" id="OB792674">
    <property type="protein sequence ID" value="CAD7423403.1"/>
    <property type="molecule type" value="Genomic_DNA"/>
</dbReference>
<dbReference type="Gene3D" id="1.25.40.530">
    <property type="entry name" value="MyTH4 domain"/>
    <property type="match status" value="1"/>
</dbReference>
<dbReference type="InterPro" id="IPR019749">
    <property type="entry name" value="Band_41_domain"/>
</dbReference>
<evidence type="ECO:0000259" key="6">
    <source>
        <dbReference type="PROSITE" id="PS50057"/>
    </source>
</evidence>
<dbReference type="Gene3D" id="2.30.29.30">
    <property type="entry name" value="Pleckstrin-homology domain (PH domain)/Phosphotyrosine-binding domain (PTB)"/>
    <property type="match status" value="1"/>
</dbReference>
<dbReference type="InterPro" id="IPR000299">
    <property type="entry name" value="FERM_domain"/>
</dbReference>